<feature type="compositionally biased region" description="Basic residues" evidence="1">
    <location>
        <begin position="143"/>
        <end position="159"/>
    </location>
</feature>
<dbReference type="EMBL" id="ML733408">
    <property type="protein sequence ID" value="KAB8223095.1"/>
    <property type="molecule type" value="Genomic_DNA"/>
</dbReference>
<feature type="compositionally biased region" description="Low complexity" evidence="1">
    <location>
        <begin position="57"/>
        <end position="72"/>
    </location>
</feature>
<evidence type="ECO:0000313" key="3">
    <source>
        <dbReference type="Proteomes" id="UP000326799"/>
    </source>
</evidence>
<keyword evidence="3" id="KW-1185">Reference proteome</keyword>
<accession>A0A5N6F1L0</accession>
<dbReference type="AlphaFoldDB" id="A0A5N6F1L0"/>
<gene>
    <name evidence="2" type="ORF">BDV33DRAFT_167889</name>
</gene>
<protein>
    <submittedName>
        <fullName evidence="2">Uncharacterized protein</fullName>
    </submittedName>
</protein>
<dbReference type="Proteomes" id="UP000326799">
    <property type="component" value="Unassembled WGS sequence"/>
</dbReference>
<proteinExistence type="predicted"/>
<organism evidence="2 3">
    <name type="scientific">Aspergillus novoparasiticus</name>
    <dbReference type="NCBI Taxonomy" id="986946"/>
    <lineage>
        <taxon>Eukaryota</taxon>
        <taxon>Fungi</taxon>
        <taxon>Dikarya</taxon>
        <taxon>Ascomycota</taxon>
        <taxon>Pezizomycotina</taxon>
        <taxon>Eurotiomycetes</taxon>
        <taxon>Eurotiomycetidae</taxon>
        <taxon>Eurotiales</taxon>
        <taxon>Aspergillaceae</taxon>
        <taxon>Aspergillus</taxon>
        <taxon>Aspergillus subgen. Circumdati</taxon>
    </lineage>
</organism>
<name>A0A5N6F1L0_9EURO</name>
<reference evidence="2 3" key="1">
    <citation type="submission" date="2019-04" db="EMBL/GenBank/DDBJ databases">
        <title>Fungal friends and foes A comparative genomics study of 23 Aspergillus species from section Flavi.</title>
        <authorList>
            <consortium name="DOE Joint Genome Institute"/>
            <person name="Kjaerbolling I."/>
            <person name="Vesth T.C."/>
            <person name="Frisvad J.C."/>
            <person name="Nybo J.L."/>
            <person name="Theobald S."/>
            <person name="Kildgaard S."/>
            <person name="Petersen T.I."/>
            <person name="Kuo A."/>
            <person name="Sato A."/>
            <person name="Lyhne E.K."/>
            <person name="Kogle M.E."/>
            <person name="Wiebenga A."/>
            <person name="Kun R.S."/>
            <person name="Lubbers R.J."/>
            <person name="Makela M.R."/>
            <person name="Barry K."/>
            <person name="Chovatia M."/>
            <person name="Clum A."/>
            <person name="Daum C."/>
            <person name="Haridas S."/>
            <person name="He G."/>
            <person name="LaButti K."/>
            <person name="Lipzen A."/>
            <person name="Mondo S."/>
            <person name="Pangilinan J."/>
            <person name="Riley R."/>
            <person name="Salamov A."/>
            <person name="Simmons B.A."/>
            <person name="Magnuson J.K."/>
            <person name="Henrissat B."/>
            <person name="Mortensen U.H."/>
            <person name="Larsen T.O."/>
            <person name="De vries R.P."/>
            <person name="Grigoriev I.V."/>
            <person name="Machida M."/>
            <person name="Baker S.E."/>
            <person name="Andersen M.R."/>
        </authorList>
    </citation>
    <scope>NUCLEOTIDE SEQUENCE [LARGE SCALE GENOMIC DNA]</scope>
    <source>
        <strain evidence="2 3">CBS 126849</strain>
    </source>
</reference>
<sequence length="374" mass="42538">MARLCIPGFPFRRDDRPITRWRTPAFLSFPRTVRYRANPPVSPRSFLPVSSKPGVHSFSTSSTSSTSDRSFSQMSQGSHLPVRSVRAPSPPSTTTPAPTGVVDALKALTSRLAERRAARQARHRPWAQPSSTSRKPSPGHPSTAHRKPAPTKSAIRKPTKPVTPAPNMANHAQRAIAQIDLALAKLAPASRKAKPVKRVRFGETTVIPVSRWIDRSEHSFIFPSWFGHLQGWRVVALSEPNDDGETEKYISMWGSDQFDMLQTHTHSRIPCGRVGCAWEAMRRIKRQHPGWTSQMLIKGFNAYREKKRQLFVLPTFLTHAPYLDMTCHSLFYLFHLFPLTGWLWSSLKTIQVLLMVPRCWCNVLLLYWWHNCIH</sequence>
<evidence type="ECO:0000313" key="2">
    <source>
        <dbReference type="EMBL" id="KAB8223095.1"/>
    </source>
</evidence>
<feature type="region of interest" description="Disordered" evidence="1">
    <location>
        <begin position="38"/>
        <end position="166"/>
    </location>
</feature>
<evidence type="ECO:0000256" key="1">
    <source>
        <dbReference type="SAM" id="MobiDB-lite"/>
    </source>
</evidence>